<protein>
    <submittedName>
        <fullName evidence="1">Uncharacterized protein</fullName>
    </submittedName>
</protein>
<proteinExistence type="predicted"/>
<name>A0A7W5F7I3_9ACTN</name>
<reference evidence="1 2" key="1">
    <citation type="submission" date="2020-08" db="EMBL/GenBank/DDBJ databases">
        <title>Genomic Encyclopedia of Type Strains, Phase III (KMG-III): the genomes of soil and plant-associated and newly described type strains.</title>
        <authorList>
            <person name="Whitman W."/>
        </authorList>
    </citation>
    <scope>NUCLEOTIDE SEQUENCE [LARGE SCALE GENOMIC DNA]</scope>
    <source>
        <strain evidence="1 2">CECT 3302</strain>
    </source>
</reference>
<evidence type="ECO:0000313" key="2">
    <source>
        <dbReference type="Proteomes" id="UP000577707"/>
    </source>
</evidence>
<dbReference type="Proteomes" id="UP000577707">
    <property type="component" value="Unassembled WGS sequence"/>
</dbReference>
<dbReference type="AlphaFoldDB" id="A0A7W5F7I3"/>
<evidence type="ECO:0000313" key="1">
    <source>
        <dbReference type="EMBL" id="MBB3088179.1"/>
    </source>
</evidence>
<comment type="caution">
    <text evidence="1">The sequence shown here is derived from an EMBL/GenBank/DDBJ whole genome shotgun (WGS) entry which is preliminary data.</text>
</comment>
<keyword evidence="2" id="KW-1185">Reference proteome</keyword>
<organism evidence="1 2">
    <name type="scientific">Nocardioides albus</name>
    <dbReference type="NCBI Taxonomy" id="1841"/>
    <lineage>
        <taxon>Bacteria</taxon>
        <taxon>Bacillati</taxon>
        <taxon>Actinomycetota</taxon>
        <taxon>Actinomycetes</taxon>
        <taxon>Propionibacteriales</taxon>
        <taxon>Nocardioidaceae</taxon>
        <taxon>Nocardioides</taxon>
    </lineage>
</organism>
<dbReference type="RefSeq" id="WP_183543027.1">
    <property type="nucleotide sequence ID" value="NZ_BMQT01000004.1"/>
</dbReference>
<sequence length="405" mass="43646">MAATAVATAVVVSGCSVGPPPEDFATGDAVLAMRVEEGGEDSSYLVLVSPNGKTRAIELDRVDGAGISWTEDGVTTSDRSHDYAIDESGLTANERTSGGNELETQHEWYRVPVGAGTLVGFSPEDASKDPFVTYIDGDSGKATSRVSLYGETSTAAVCGERVFSSGRGTSTKAYEDDSDSIPESQWDLAALTSVYPHDGMDVLSTLQPSSFPGTTSPCVGGMVYEGWENDDDQHFVRVWNTAKGTPTAKTAVDHEIVYPEDDSSRIGGPMRVTVSDGRLFWVVDNTMWSAPLPTTEAGPIRAREAGYLEGYVGLDAEALTYASTAVFTVAEDSELHERKWSRSRSRHDDRVWTELTELSLVRTELASWKSSVALEVALKDVDFPTKDVQITALAINPEWMAENGE</sequence>
<accession>A0A7W5F7I3</accession>
<gene>
    <name evidence="1" type="ORF">FHS12_001112</name>
</gene>
<dbReference type="EMBL" id="JACHXG010000002">
    <property type="protein sequence ID" value="MBB3088179.1"/>
    <property type="molecule type" value="Genomic_DNA"/>
</dbReference>